<sequence>MKFLVRERLFDIGDDFWVEDEEGNRVFLVDGKALRLRTTFELKDTEGNELLVIRKKLLAVRDTMRIERDGETVATVRKRMFNPIKDKLIVELADDREWEITGDFLGKEYVVGDEDGPIAHISRKWFRIRDTYAVDVNTFRQDAGGDVPLVIGVAVCVDSLTEDDGEDGEDGDDE</sequence>
<dbReference type="Gene3D" id="2.40.160.200">
    <property type="entry name" value="LURP1-related"/>
    <property type="match status" value="1"/>
</dbReference>
<evidence type="ECO:0000313" key="3">
    <source>
        <dbReference type="Proteomes" id="UP001595923"/>
    </source>
</evidence>
<proteinExistence type="inferred from homology"/>
<gene>
    <name evidence="2" type="ORF">ACFO4E_23355</name>
</gene>
<reference evidence="3" key="1">
    <citation type="journal article" date="2019" name="Int. J. Syst. Evol. Microbiol.">
        <title>The Global Catalogue of Microorganisms (GCM) 10K type strain sequencing project: providing services to taxonomists for standard genome sequencing and annotation.</title>
        <authorList>
            <consortium name="The Broad Institute Genomics Platform"/>
            <consortium name="The Broad Institute Genome Sequencing Center for Infectious Disease"/>
            <person name="Wu L."/>
            <person name="Ma J."/>
        </authorList>
    </citation>
    <scope>NUCLEOTIDE SEQUENCE [LARGE SCALE GENOMIC DNA]</scope>
    <source>
        <strain evidence="3">XZYJ18</strain>
    </source>
</reference>
<dbReference type="Proteomes" id="UP001595923">
    <property type="component" value="Unassembled WGS sequence"/>
</dbReference>
<dbReference type="InterPro" id="IPR007612">
    <property type="entry name" value="LOR"/>
</dbReference>
<dbReference type="InterPro" id="IPR038595">
    <property type="entry name" value="LOR_sf"/>
</dbReference>
<dbReference type="SUPFAM" id="SSF54518">
    <property type="entry name" value="Tubby C-terminal domain-like"/>
    <property type="match status" value="1"/>
</dbReference>
<accession>A0ABV9E127</accession>
<protein>
    <submittedName>
        <fullName evidence="2">LURP-one-related/scramblase family protein</fullName>
    </submittedName>
</protein>
<comment type="similarity">
    <text evidence="1">Belongs to the LOR family.</text>
</comment>
<organism evidence="2 3">
    <name type="scientific">Nocardiopsis mangrovi</name>
    <dbReference type="NCBI Taxonomy" id="1179818"/>
    <lineage>
        <taxon>Bacteria</taxon>
        <taxon>Bacillati</taxon>
        <taxon>Actinomycetota</taxon>
        <taxon>Actinomycetes</taxon>
        <taxon>Streptosporangiales</taxon>
        <taxon>Nocardiopsidaceae</taxon>
        <taxon>Nocardiopsis</taxon>
    </lineage>
</organism>
<dbReference type="EMBL" id="JBHSFQ010000028">
    <property type="protein sequence ID" value="MFC4564806.1"/>
    <property type="molecule type" value="Genomic_DNA"/>
</dbReference>
<evidence type="ECO:0000256" key="1">
    <source>
        <dbReference type="ARBA" id="ARBA00005437"/>
    </source>
</evidence>
<name>A0ABV9E127_9ACTN</name>
<dbReference type="RefSeq" id="WP_378578264.1">
    <property type="nucleotide sequence ID" value="NZ_JBHSFQ010000028.1"/>
</dbReference>
<dbReference type="InterPro" id="IPR025659">
    <property type="entry name" value="Tubby-like_C"/>
</dbReference>
<evidence type="ECO:0000313" key="2">
    <source>
        <dbReference type="EMBL" id="MFC4564806.1"/>
    </source>
</evidence>
<keyword evidence="3" id="KW-1185">Reference proteome</keyword>
<dbReference type="Pfam" id="PF04525">
    <property type="entry name" value="LOR"/>
    <property type="match status" value="1"/>
</dbReference>
<comment type="caution">
    <text evidence="2">The sequence shown here is derived from an EMBL/GenBank/DDBJ whole genome shotgun (WGS) entry which is preliminary data.</text>
</comment>